<accession>G9YKB2</accession>
<evidence type="ECO:0000313" key="2">
    <source>
        <dbReference type="EMBL" id="EHM37583.1"/>
    </source>
</evidence>
<dbReference type="STRING" id="861450.HMPREF0080_02122"/>
<keyword evidence="1" id="KW-0812">Transmembrane</keyword>
<reference evidence="2 3" key="1">
    <citation type="submission" date="2011-08" db="EMBL/GenBank/DDBJ databases">
        <authorList>
            <person name="Weinstock G."/>
            <person name="Sodergren E."/>
            <person name="Clifton S."/>
            <person name="Fulton L."/>
            <person name="Fulton B."/>
            <person name="Courtney L."/>
            <person name="Fronick C."/>
            <person name="Harrison M."/>
            <person name="Strong C."/>
            <person name="Farmer C."/>
            <person name="Delahaunty K."/>
            <person name="Markovic C."/>
            <person name="Hall O."/>
            <person name="Minx P."/>
            <person name="Tomlinson C."/>
            <person name="Mitreva M."/>
            <person name="Hou S."/>
            <person name="Chen J."/>
            <person name="Wollam A."/>
            <person name="Pepin K.H."/>
            <person name="Johnson M."/>
            <person name="Bhonagiri V."/>
            <person name="Zhang X."/>
            <person name="Suruliraj S."/>
            <person name="Warren W."/>
            <person name="Chinwalla A."/>
            <person name="Mardis E.R."/>
            <person name="Wilson R.K."/>
        </authorList>
    </citation>
    <scope>NUCLEOTIDE SEQUENCE [LARGE SCALE GENOMIC DNA]</scope>
    <source>
        <strain evidence="2 3">F0357</strain>
    </source>
</reference>
<dbReference type="RefSeq" id="WP_006791083.1">
    <property type="nucleotide sequence ID" value="NZ_JH417616.1"/>
</dbReference>
<dbReference type="Gene3D" id="3.30.420.10">
    <property type="entry name" value="Ribonuclease H-like superfamily/Ribonuclease H"/>
    <property type="match status" value="1"/>
</dbReference>
<name>G9YKB2_9FIRM</name>
<dbReference type="OrthoDB" id="9803913at2"/>
<dbReference type="EMBL" id="AGCJ01000094">
    <property type="protein sequence ID" value="EHM37583.1"/>
    <property type="molecule type" value="Genomic_DNA"/>
</dbReference>
<dbReference type="eggNOG" id="COG0847">
    <property type="taxonomic scope" value="Bacteria"/>
</dbReference>
<protein>
    <recommendedName>
        <fullName evidence="4">Exonuclease domain-containing protein</fullName>
    </recommendedName>
</protein>
<dbReference type="HOGENOM" id="CLU_873783_0_0_9"/>
<proteinExistence type="predicted"/>
<dbReference type="InterPro" id="IPR036397">
    <property type="entry name" value="RNaseH_sf"/>
</dbReference>
<dbReference type="SUPFAM" id="SSF53098">
    <property type="entry name" value="Ribonuclease H-like"/>
    <property type="match status" value="1"/>
</dbReference>
<dbReference type="AlphaFoldDB" id="G9YKB2"/>
<evidence type="ECO:0008006" key="4">
    <source>
        <dbReference type="Google" id="ProtNLM"/>
    </source>
</evidence>
<dbReference type="InterPro" id="IPR012337">
    <property type="entry name" value="RNaseH-like_sf"/>
</dbReference>
<dbReference type="PATRIC" id="fig|861450.3.peg.1944"/>
<gene>
    <name evidence="2" type="ORF">HMPREF0080_02122</name>
</gene>
<keyword evidence="1" id="KW-0472">Membrane</keyword>
<organism evidence="2 3">
    <name type="scientific">Anaeroglobus geminatus F0357</name>
    <dbReference type="NCBI Taxonomy" id="861450"/>
    <lineage>
        <taxon>Bacteria</taxon>
        <taxon>Bacillati</taxon>
        <taxon>Bacillota</taxon>
        <taxon>Negativicutes</taxon>
        <taxon>Veillonellales</taxon>
        <taxon>Veillonellaceae</taxon>
        <taxon>Anaeroglobus</taxon>
    </lineage>
</organism>
<evidence type="ECO:0000256" key="1">
    <source>
        <dbReference type="SAM" id="Phobius"/>
    </source>
</evidence>
<comment type="caution">
    <text evidence="2">The sequence shown here is derived from an EMBL/GenBank/DDBJ whole genome shotgun (WGS) entry which is preliminary data.</text>
</comment>
<sequence length="321" mass="35845">MDSLLHTGGAVLTAIFVLAVLYSLYTTIKKKARQEKRDNSLSGRKHMHVENLHKYDVQPRNGYICYPVDIKGYTHRFPARFVAVSLSQATKQPYSVYKIGYAEFEKGEITDRNYFYIQPPENDLACVTDPDVSWQVLAKADTFGEYWQAGMNRVFEDTIIVAHNAPYVIGCILHSLAVYGIHPESLRYVDLLETAKELYDFNSNSLAGICTEAGFETEAENELSQAVALGQFFLLSRKDYPTALPRIYAVGKAPAREEIMAAAIAAVEREEDTAAEMFAPAAADEALLREMLENGYIEKGEKPATYYATDKGLDFAAATDL</sequence>
<keyword evidence="3" id="KW-1185">Reference proteome</keyword>
<dbReference type="Proteomes" id="UP000005481">
    <property type="component" value="Unassembled WGS sequence"/>
</dbReference>
<feature type="transmembrane region" description="Helical" evidence="1">
    <location>
        <begin position="6"/>
        <end position="28"/>
    </location>
</feature>
<evidence type="ECO:0000313" key="3">
    <source>
        <dbReference type="Proteomes" id="UP000005481"/>
    </source>
</evidence>
<dbReference type="GO" id="GO:0003676">
    <property type="term" value="F:nucleic acid binding"/>
    <property type="evidence" value="ECO:0007669"/>
    <property type="project" value="InterPro"/>
</dbReference>
<keyword evidence="1" id="KW-1133">Transmembrane helix</keyword>